<evidence type="ECO:0000313" key="9">
    <source>
        <dbReference type="Proteomes" id="UP000787635"/>
    </source>
</evidence>
<keyword evidence="9" id="KW-1185">Reference proteome</keyword>
<dbReference type="Proteomes" id="UP000787635">
    <property type="component" value="Unassembled WGS sequence"/>
</dbReference>
<organism evidence="8 9">
    <name type="scientific">Falsiroseomonas selenitidurans</name>
    <dbReference type="NCBI Taxonomy" id="2716335"/>
    <lineage>
        <taxon>Bacteria</taxon>
        <taxon>Pseudomonadati</taxon>
        <taxon>Pseudomonadota</taxon>
        <taxon>Alphaproteobacteria</taxon>
        <taxon>Acetobacterales</taxon>
        <taxon>Roseomonadaceae</taxon>
        <taxon>Falsiroseomonas</taxon>
    </lineage>
</organism>
<evidence type="ECO:0000256" key="2">
    <source>
        <dbReference type="ARBA" id="ARBA00022679"/>
    </source>
</evidence>
<evidence type="ECO:0000256" key="4">
    <source>
        <dbReference type="ARBA" id="ARBA00022989"/>
    </source>
</evidence>
<dbReference type="PANTHER" id="PTHR12137:SF54">
    <property type="entry name" value="CARBOHYDRATE SULFOTRANSFERASE"/>
    <property type="match status" value="1"/>
</dbReference>
<keyword evidence="2" id="KW-0808">Transferase</keyword>
<keyword evidence="3" id="KW-0812">Transmembrane</keyword>
<dbReference type="RefSeq" id="WP_168028287.1">
    <property type="nucleotide sequence ID" value="NZ_JAAVNE010000007.1"/>
</dbReference>
<keyword evidence="7" id="KW-0325">Glycoprotein</keyword>
<evidence type="ECO:0000256" key="5">
    <source>
        <dbReference type="ARBA" id="ARBA00023034"/>
    </source>
</evidence>
<keyword evidence="4" id="KW-1133">Transmembrane helix</keyword>
<reference evidence="8 9" key="1">
    <citation type="submission" date="2020-03" db="EMBL/GenBank/DDBJ databases">
        <title>Roseomonas selenitidurans sp. nov. isolated from urban soil.</title>
        <authorList>
            <person name="Liu H."/>
        </authorList>
    </citation>
    <scope>NUCLEOTIDE SEQUENCE [LARGE SCALE GENOMIC DNA]</scope>
    <source>
        <strain evidence="8 9">BU-1</strain>
    </source>
</reference>
<name>A0ABX1E683_9PROT</name>
<dbReference type="InterPro" id="IPR005331">
    <property type="entry name" value="Sulfotransferase"/>
</dbReference>
<keyword evidence="6" id="KW-0472">Membrane</keyword>
<keyword evidence="5" id="KW-0333">Golgi apparatus</keyword>
<evidence type="ECO:0000256" key="1">
    <source>
        <dbReference type="ARBA" id="ARBA00004323"/>
    </source>
</evidence>
<gene>
    <name evidence="8" type="ORF">HEQ75_06190</name>
</gene>
<comment type="subcellular location">
    <subcellularLocation>
        <location evidence="1">Golgi apparatus membrane</location>
        <topology evidence="1">Single-pass type II membrane protein</topology>
    </subcellularLocation>
</comment>
<accession>A0ABX1E683</accession>
<proteinExistence type="predicted"/>
<dbReference type="EMBL" id="JAAVNE010000007">
    <property type="protein sequence ID" value="NKC30445.1"/>
    <property type="molecule type" value="Genomic_DNA"/>
</dbReference>
<evidence type="ECO:0000313" key="8">
    <source>
        <dbReference type="EMBL" id="NKC30445.1"/>
    </source>
</evidence>
<comment type="caution">
    <text evidence="8">The sequence shown here is derived from an EMBL/GenBank/DDBJ whole genome shotgun (WGS) entry which is preliminary data.</text>
</comment>
<dbReference type="PANTHER" id="PTHR12137">
    <property type="entry name" value="CARBOHYDRATE SULFOTRANSFERASE"/>
    <property type="match status" value="1"/>
</dbReference>
<evidence type="ECO:0000256" key="7">
    <source>
        <dbReference type="ARBA" id="ARBA00023180"/>
    </source>
</evidence>
<dbReference type="InterPro" id="IPR018011">
    <property type="entry name" value="Carb_sulfotrans_8-10"/>
</dbReference>
<evidence type="ECO:0000256" key="3">
    <source>
        <dbReference type="ARBA" id="ARBA00022692"/>
    </source>
</evidence>
<dbReference type="Pfam" id="PF03567">
    <property type="entry name" value="Sulfotransfer_2"/>
    <property type="match status" value="1"/>
</dbReference>
<sequence length="498" mass="53633">MTDPTPMLFGRPQMAFGPRRAVVVKRLTGHTFISRSHRILATTVPKAACTTVKTALSALTERDRLDEPPHGRAIRQEMRIHLPGAVGLPSLPSLPAAEAAALLDDPGFFCFTFVRNPFARLHSAWADKIRLGHEPLFQPHIARMRARSGGMPSAEAPTGVGFACFLRCVAEEDPAERDVHWASQVDIAFPQVIPYSFIGRVEDFATGMAVVAAEVGRRGGPAEAFQPTRLNVTEAGHWRLAYDAELAALVRRAFAADFEAFGYDPEDWRPRADTPHPDPVRMLAARERMIVALGAAYAEEEERRLDAERRLGRAADPRSVLRPAPTLAEAAPRQSDFAGPVPQPVAEAVFDLARADRPGIAVAARCALPGLLLALAAGALSRPRARPCLAVELEGRWVAAGLHRQALLAIALGGAAQALRVIDMPVADFATVNRLPVGVLLLDGSQGAARLEASLAAFAPRLAKPAYLAVWRPPADFAPDGFVPEPAPEPLLVLRRAG</sequence>
<protein>
    <submittedName>
        <fullName evidence="8">Sulfotransferase family protein</fullName>
    </submittedName>
</protein>
<evidence type="ECO:0000256" key="6">
    <source>
        <dbReference type="ARBA" id="ARBA00023136"/>
    </source>
</evidence>